<accession>A0ABW5PIX6</accession>
<keyword evidence="12 14" id="KW-0472">Membrane</keyword>
<organism evidence="16 17">
    <name type="scientific">Paenibacillus gansuensis</name>
    <dbReference type="NCBI Taxonomy" id="306542"/>
    <lineage>
        <taxon>Bacteria</taxon>
        <taxon>Bacillati</taxon>
        <taxon>Bacillota</taxon>
        <taxon>Bacilli</taxon>
        <taxon>Bacillales</taxon>
        <taxon>Paenibacillaceae</taxon>
        <taxon>Paenibacillus</taxon>
    </lineage>
</organism>
<evidence type="ECO:0000256" key="2">
    <source>
        <dbReference type="ARBA" id="ARBA00004651"/>
    </source>
</evidence>
<feature type="domain" description="Histidine kinase" evidence="15">
    <location>
        <begin position="115"/>
        <end position="318"/>
    </location>
</feature>
<keyword evidence="17" id="KW-1185">Reference proteome</keyword>
<evidence type="ECO:0000256" key="7">
    <source>
        <dbReference type="ARBA" id="ARBA00022741"/>
    </source>
</evidence>
<evidence type="ECO:0000256" key="1">
    <source>
        <dbReference type="ARBA" id="ARBA00000085"/>
    </source>
</evidence>
<keyword evidence="8 16" id="KW-0418">Kinase</keyword>
<keyword evidence="5" id="KW-0808">Transferase</keyword>
<evidence type="ECO:0000256" key="8">
    <source>
        <dbReference type="ARBA" id="ARBA00022777"/>
    </source>
</evidence>
<dbReference type="SUPFAM" id="SSF55874">
    <property type="entry name" value="ATPase domain of HSP90 chaperone/DNA topoisomerase II/histidine kinase"/>
    <property type="match status" value="1"/>
</dbReference>
<dbReference type="InterPro" id="IPR003594">
    <property type="entry name" value="HATPase_dom"/>
</dbReference>
<dbReference type="PROSITE" id="PS50109">
    <property type="entry name" value="HIS_KIN"/>
    <property type="match status" value="1"/>
</dbReference>
<dbReference type="EC" id="2.7.13.3" evidence="3"/>
<evidence type="ECO:0000313" key="16">
    <source>
        <dbReference type="EMBL" id="MFD2615392.1"/>
    </source>
</evidence>
<evidence type="ECO:0000256" key="3">
    <source>
        <dbReference type="ARBA" id="ARBA00012438"/>
    </source>
</evidence>
<evidence type="ECO:0000256" key="4">
    <source>
        <dbReference type="ARBA" id="ARBA00022475"/>
    </source>
</evidence>
<evidence type="ECO:0000313" key="17">
    <source>
        <dbReference type="Proteomes" id="UP001597541"/>
    </source>
</evidence>
<comment type="catalytic activity">
    <reaction evidence="1">
        <text>ATP + protein L-histidine = ADP + protein N-phospho-L-histidine.</text>
        <dbReference type="EC" id="2.7.13.3"/>
    </reaction>
</comment>
<dbReference type="Proteomes" id="UP001597541">
    <property type="component" value="Unassembled WGS sequence"/>
</dbReference>
<keyword evidence="11" id="KW-0902">Two-component regulatory system</keyword>
<dbReference type="RefSeq" id="WP_377607233.1">
    <property type="nucleotide sequence ID" value="NZ_JBHUME010000019.1"/>
</dbReference>
<evidence type="ECO:0000256" key="11">
    <source>
        <dbReference type="ARBA" id="ARBA00023012"/>
    </source>
</evidence>
<evidence type="ECO:0000256" key="5">
    <source>
        <dbReference type="ARBA" id="ARBA00022679"/>
    </source>
</evidence>
<feature type="coiled-coil region" evidence="13">
    <location>
        <begin position="74"/>
        <end position="108"/>
    </location>
</feature>
<dbReference type="InterPro" id="IPR005467">
    <property type="entry name" value="His_kinase_dom"/>
</dbReference>
<dbReference type="Gene3D" id="3.30.565.10">
    <property type="entry name" value="Histidine kinase-like ATPase, C-terminal domain"/>
    <property type="match status" value="1"/>
</dbReference>
<gene>
    <name evidence="16" type="ORF">ACFSUF_23595</name>
</gene>
<keyword evidence="4" id="KW-1003">Cell membrane</keyword>
<evidence type="ECO:0000256" key="10">
    <source>
        <dbReference type="ARBA" id="ARBA00022989"/>
    </source>
</evidence>
<proteinExistence type="predicted"/>
<evidence type="ECO:0000256" key="9">
    <source>
        <dbReference type="ARBA" id="ARBA00022840"/>
    </source>
</evidence>
<evidence type="ECO:0000256" key="14">
    <source>
        <dbReference type="SAM" id="Phobius"/>
    </source>
</evidence>
<sequence length="333" mass="38571">MKLLRFLKYERPYLVLSAAIFALVSLVYVTDPVLRDRWDSFSYAFMLYLILITAFTAGRYFRGMQVRRAAGQDREFLSLDAELLNEEKEQLEREHIFTLNEIHAKQREHYDFIVSWFHEVKTPISVLRLMQQTEVDPAGLEQELSRIEQYVDQALYYAKLDSFTQDYELVHCDLVQLVKTAVKRHSRTFISKKIRLVLNTEPVTVQSDAKWLQYIIDQLLTNSLKYTEEQGTITITSMETADEKQLMIRDNGIGIEAKDLPRVFNKGFTGSNGRTHMKSTGMGLYLAQELSQKLGHFITCTSETGRFTECIVHFPKFEDPYTAALGKKGSDLM</sequence>
<comment type="caution">
    <text evidence="16">The sequence shown here is derived from an EMBL/GenBank/DDBJ whole genome shotgun (WGS) entry which is preliminary data.</text>
</comment>
<comment type="subcellular location">
    <subcellularLocation>
        <location evidence="2">Cell membrane</location>
        <topology evidence="2">Multi-pass membrane protein</topology>
    </subcellularLocation>
</comment>
<evidence type="ECO:0000259" key="15">
    <source>
        <dbReference type="PROSITE" id="PS50109"/>
    </source>
</evidence>
<dbReference type="EMBL" id="JBHUME010000019">
    <property type="protein sequence ID" value="MFD2615392.1"/>
    <property type="molecule type" value="Genomic_DNA"/>
</dbReference>
<dbReference type="InterPro" id="IPR050351">
    <property type="entry name" value="BphY/WalK/GraS-like"/>
</dbReference>
<dbReference type="InterPro" id="IPR036890">
    <property type="entry name" value="HATPase_C_sf"/>
</dbReference>
<feature type="transmembrane region" description="Helical" evidence="14">
    <location>
        <begin position="41"/>
        <end position="61"/>
    </location>
</feature>
<dbReference type="PANTHER" id="PTHR45453:SF2">
    <property type="entry name" value="HISTIDINE KINASE"/>
    <property type="match status" value="1"/>
</dbReference>
<evidence type="ECO:0000256" key="12">
    <source>
        <dbReference type="ARBA" id="ARBA00023136"/>
    </source>
</evidence>
<dbReference type="GO" id="GO:0016301">
    <property type="term" value="F:kinase activity"/>
    <property type="evidence" value="ECO:0007669"/>
    <property type="project" value="UniProtKB-KW"/>
</dbReference>
<evidence type="ECO:0000256" key="13">
    <source>
        <dbReference type="SAM" id="Coils"/>
    </source>
</evidence>
<keyword evidence="13" id="KW-0175">Coiled coil</keyword>
<feature type="transmembrane region" description="Helical" evidence="14">
    <location>
        <begin position="12"/>
        <end position="29"/>
    </location>
</feature>
<reference evidence="17" key="1">
    <citation type="journal article" date="2019" name="Int. J. Syst. Evol. Microbiol.">
        <title>The Global Catalogue of Microorganisms (GCM) 10K type strain sequencing project: providing services to taxonomists for standard genome sequencing and annotation.</title>
        <authorList>
            <consortium name="The Broad Institute Genomics Platform"/>
            <consortium name="The Broad Institute Genome Sequencing Center for Infectious Disease"/>
            <person name="Wu L."/>
            <person name="Ma J."/>
        </authorList>
    </citation>
    <scope>NUCLEOTIDE SEQUENCE [LARGE SCALE GENOMIC DNA]</scope>
    <source>
        <strain evidence="17">KCTC 3950</strain>
    </source>
</reference>
<keyword evidence="6 14" id="KW-0812">Transmembrane</keyword>
<protein>
    <recommendedName>
        <fullName evidence="3">histidine kinase</fullName>
        <ecNumber evidence="3">2.7.13.3</ecNumber>
    </recommendedName>
</protein>
<name>A0ABW5PIX6_9BACL</name>
<keyword evidence="7" id="KW-0547">Nucleotide-binding</keyword>
<keyword evidence="10 14" id="KW-1133">Transmembrane helix</keyword>
<dbReference type="Pfam" id="PF02518">
    <property type="entry name" value="HATPase_c"/>
    <property type="match status" value="1"/>
</dbReference>
<dbReference type="PANTHER" id="PTHR45453">
    <property type="entry name" value="PHOSPHATE REGULON SENSOR PROTEIN PHOR"/>
    <property type="match status" value="1"/>
</dbReference>
<dbReference type="SMART" id="SM00387">
    <property type="entry name" value="HATPase_c"/>
    <property type="match status" value="1"/>
</dbReference>
<evidence type="ECO:0000256" key="6">
    <source>
        <dbReference type="ARBA" id="ARBA00022692"/>
    </source>
</evidence>
<keyword evidence="9" id="KW-0067">ATP-binding</keyword>